<evidence type="ECO:0000259" key="8">
    <source>
        <dbReference type="PROSITE" id="PS50887"/>
    </source>
</evidence>
<dbReference type="GO" id="GO:0043709">
    <property type="term" value="P:cell adhesion involved in single-species biofilm formation"/>
    <property type="evidence" value="ECO:0007669"/>
    <property type="project" value="TreeGrafter"/>
</dbReference>
<proteinExistence type="predicted"/>
<dbReference type="RefSeq" id="WP_187084155.1">
    <property type="nucleotide sequence ID" value="NZ_JACORU010000012.1"/>
</dbReference>
<gene>
    <name evidence="9" type="ORF">H8R02_24570</name>
</gene>
<dbReference type="Pfam" id="PF00990">
    <property type="entry name" value="GGDEF"/>
    <property type="match status" value="1"/>
</dbReference>
<reference evidence="9" key="1">
    <citation type="submission" date="2020-08" db="EMBL/GenBank/DDBJ databases">
        <title>Ramlibacter sp. GTP1 16S ribosomal RNA gene genome sequencing and assembly.</title>
        <authorList>
            <person name="Kang M."/>
        </authorList>
    </citation>
    <scope>NUCLEOTIDE SEQUENCE</scope>
    <source>
        <strain evidence="9">GTP1</strain>
    </source>
</reference>
<dbReference type="Gene3D" id="3.30.70.270">
    <property type="match status" value="1"/>
</dbReference>
<feature type="transmembrane region" description="Helical" evidence="7">
    <location>
        <begin position="12"/>
        <end position="33"/>
    </location>
</feature>
<dbReference type="EMBL" id="JACORU010000012">
    <property type="protein sequence ID" value="MBC5767663.1"/>
    <property type="molecule type" value="Genomic_DNA"/>
</dbReference>
<dbReference type="AlphaFoldDB" id="A0A923S576"/>
<name>A0A923S576_9BURK</name>
<evidence type="ECO:0000313" key="9">
    <source>
        <dbReference type="EMBL" id="MBC5767663.1"/>
    </source>
</evidence>
<evidence type="ECO:0000313" key="10">
    <source>
        <dbReference type="Proteomes" id="UP000596827"/>
    </source>
</evidence>
<organism evidence="9 10">
    <name type="scientific">Ramlibacter albus</name>
    <dbReference type="NCBI Taxonomy" id="2079448"/>
    <lineage>
        <taxon>Bacteria</taxon>
        <taxon>Pseudomonadati</taxon>
        <taxon>Pseudomonadota</taxon>
        <taxon>Betaproteobacteria</taxon>
        <taxon>Burkholderiales</taxon>
        <taxon>Comamonadaceae</taxon>
        <taxon>Ramlibacter</taxon>
    </lineage>
</organism>
<comment type="subcellular location">
    <subcellularLocation>
        <location evidence="1">Membrane</location>
    </subcellularLocation>
</comment>
<dbReference type="SUPFAM" id="SSF55781">
    <property type="entry name" value="GAF domain-like"/>
    <property type="match status" value="1"/>
</dbReference>
<dbReference type="InterPro" id="IPR029016">
    <property type="entry name" value="GAF-like_dom_sf"/>
</dbReference>
<evidence type="ECO:0000256" key="3">
    <source>
        <dbReference type="ARBA" id="ARBA00022692"/>
    </source>
</evidence>
<dbReference type="CDD" id="cd01949">
    <property type="entry name" value="GGDEF"/>
    <property type="match status" value="1"/>
</dbReference>
<evidence type="ECO:0000256" key="7">
    <source>
        <dbReference type="SAM" id="Phobius"/>
    </source>
</evidence>
<dbReference type="SMART" id="SM00065">
    <property type="entry name" value="GAF"/>
    <property type="match status" value="1"/>
</dbReference>
<sequence>MHATDLLSRWRAALPALVLVAGIALSFGIARLFEQESVEEARAVFEARSAMNVAQVEDRLRAYQDLLHAMRGFFDASRAPGRDEYRAFTGALEAGSRYPELSALEYAEHVTAAAHDAFALRTAASPIHPPGERRDYLVATLAEQVPAGEDRLGLDWRSVAQLGGAAERARSSGTVAGTTRFSTPETAAQPGRDASATLMLAVYEGGGVPADARGRWLQLRGVAAVHLRIEALVAAALGAEALQKVRVRIVERGAGDPLSQGARRVLFDSMPGMPPEKVRLNSIYTTTHFIALGDEHWACDLMPLDDPMDAFDVVKQAAILAAMLVASCLAAWLVHAHGTLRRSREQLLQANTTSTRLLALGEGLQACGSLGDAFDVLASEIPMLLPATSGAVLLREGGEYVEHASWGLPATTAVFGTAHCQALRRGHLYANEGTAVRCAHLGGGQVEFARYACVPLVAQGEPVGLMHVQLETLDPLASPTLAETSALAAAVAQEVALTLANLRLRGQLESQAMHDQLTGLYNRHYMESWLEQETRRTLRSGKPLAALMIDIDHFKRINDTWGHEAGDRVLREVALALKDLARGSDVVCRYGGEEFLVLLPEAALEPALRRAEQLREAVARLAIELGARGAERVTVSVGVAAFPGQAASAEALVAAADAALYDAKAGGRNRVCAAAPIRPAAEAAPA</sequence>
<evidence type="ECO:0000256" key="6">
    <source>
        <dbReference type="ARBA" id="ARBA00034247"/>
    </source>
</evidence>
<dbReference type="InterPro" id="IPR043128">
    <property type="entry name" value="Rev_trsase/Diguanyl_cyclase"/>
</dbReference>
<dbReference type="EC" id="2.7.7.65" evidence="2"/>
<dbReference type="PANTHER" id="PTHR45138">
    <property type="entry name" value="REGULATORY COMPONENTS OF SENSORY TRANSDUCTION SYSTEM"/>
    <property type="match status" value="1"/>
</dbReference>
<dbReference type="NCBIfam" id="TIGR00254">
    <property type="entry name" value="GGDEF"/>
    <property type="match status" value="1"/>
</dbReference>
<feature type="domain" description="GGDEF" evidence="8">
    <location>
        <begin position="542"/>
        <end position="676"/>
    </location>
</feature>
<dbReference type="PROSITE" id="PS50887">
    <property type="entry name" value="GGDEF"/>
    <property type="match status" value="1"/>
</dbReference>
<evidence type="ECO:0000256" key="1">
    <source>
        <dbReference type="ARBA" id="ARBA00004370"/>
    </source>
</evidence>
<dbReference type="SMART" id="SM00267">
    <property type="entry name" value="GGDEF"/>
    <property type="match status" value="1"/>
</dbReference>
<keyword evidence="3 7" id="KW-0812">Transmembrane</keyword>
<dbReference type="FunFam" id="3.30.70.270:FF:000001">
    <property type="entry name" value="Diguanylate cyclase domain protein"/>
    <property type="match status" value="1"/>
</dbReference>
<dbReference type="PANTHER" id="PTHR45138:SF9">
    <property type="entry name" value="DIGUANYLATE CYCLASE DGCM-RELATED"/>
    <property type="match status" value="1"/>
</dbReference>
<dbReference type="InterPro" id="IPR050469">
    <property type="entry name" value="Diguanylate_Cyclase"/>
</dbReference>
<dbReference type="SUPFAM" id="SSF55073">
    <property type="entry name" value="Nucleotide cyclase"/>
    <property type="match status" value="1"/>
</dbReference>
<dbReference type="InterPro" id="IPR006189">
    <property type="entry name" value="CHASE_dom"/>
</dbReference>
<dbReference type="Gene3D" id="3.30.450.350">
    <property type="entry name" value="CHASE domain"/>
    <property type="match status" value="1"/>
</dbReference>
<keyword evidence="10" id="KW-1185">Reference proteome</keyword>
<dbReference type="Pfam" id="PF03924">
    <property type="entry name" value="CHASE"/>
    <property type="match status" value="1"/>
</dbReference>
<dbReference type="GO" id="GO:0007165">
    <property type="term" value="P:signal transduction"/>
    <property type="evidence" value="ECO:0007669"/>
    <property type="project" value="UniProtKB-ARBA"/>
</dbReference>
<dbReference type="GO" id="GO:0052621">
    <property type="term" value="F:diguanylate cyclase activity"/>
    <property type="evidence" value="ECO:0007669"/>
    <property type="project" value="UniProtKB-EC"/>
</dbReference>
<evidence type="ECO:0000256" key="2">
    <source>
        <dbReference type="ARBA" id="ARBA00012528"/>
    </source>
</evidence>
<dbReference type="InterPro" id="IPR003018">
    <property type="entry name" value="GAF"/>
</dbReference>
<comment type="caution">
    <text evidence="9">The sequence shown here is derived from an EMBL/GenBank/DDBJ whole genome shotgun (WGS) entry which is preliminary data.</text>
</comment>
<dbReference type="InterPro" id="IPR029787">
    <property type="entry name" value="Nucleotide_cyclase"/>
</dbReference>
<accession>A0A923S576</accession>
<dbReference type="Gene3D" id="3.30.450.40">
    <property type="match status" value="1"/>
</dbReference>
<dbReference type="Proteomes" id="UP000596827">
    <property type="component" value="Unassembled WGS sequence"/>
</dbReference>
<evidence type="ECO:0000256" key="4">
    <source>
        <dbReference type="ARBA" id="ARBA00022989"/>
    </source>
</evidence>
<keyword evidence="5 7" id="KW-0472">Membrane</keyword>
<evidence type="ECO:0000256" key="5">
    <source>
        <dbReference type="ARBA" id="ARBA00023136"/>
    </source>
</evidence>
<dbReference type="GO" id="GO:1902201">
    <property type="term" value="P:negative regulation of bacterial-type flagellum-dependent cell motility"/>
    <property type="evidence" value="ECO:0007669"/>
    <property type="project" value="TreeGrafter"/>
</dbReference>
<dbReference type="InterPro" id="IPR000160">
    <property type="entry name" value="GGDEF_dom"/>
</dbReference>
<comment type="catalytic activity">
    <reaction evidence="6">
        <text>2 GTP = 3',3'-c-di-GMP + 2 diphosphate</text>
        <dbReference type="Rhea" id="RHEA:24898"/>
        <dbReference type="ChEBI" id="CHEBI:33019"/>
        <dbReference type="ChEBI" id="CHEBI:37565"/>
        <dbReference type="ChEBI" id="CHEBI:58805"/>
        <dbReference type="EC" id="2.7.7.65"/>
    </reaction>
</comment>
<dbReference type="InterPro" id="IPR042240">
    <property type="entry name" value="CHASE_sf"/>
</dbReference>
<keyword evidence="4 7" id="KW-1133">Transmembrane helix</keyword>
<protein>
    <recommendedName>
        <fullName evidence="2">diguanylate cyclase</fullName>
        <ecNumber evidence="2">2.7.7.65</ecNumber>
    </recommendedName>
</protein>
<dbReference type="GO" id="GO:0005886">
    <property type="term" value="C:plasma membrane"/>
    <property type="evidence" value="ECO:0007669"/>
    <property type="project" value="TreeGrafter"/>
</dbReference>
<dbReference type="SMART" id="SM01079">
    <property type="entry name" value="CHASE"/>
    <property type="match status" value="1"/>
</dbReference>